<proteinExistence type="predicted"/>
<evidence type="ECO:0000313" key="2">
    <source>
        <dbReference type="Proteomes" id="UP000596660"/>
    </source>
</evidence>
<organism evidence="1 2">
    <name type="scientific">Chenopodium quinoa</name>
    <name type="common">Quinoa</name>
    <dbReference type="NCBI Taxonomy" id="63459"/>
    <lineage>
        <taxon>Eukaryota</taxon>
        <taxon>Viridiplantae</taxon>
        <taxon>Streptophyta</taxon>
        <taxon>Embryophyta</taxon>
        <taxon>Tracheophyta</taxon>
        <taxon>Spermatophyta</taxon>
        <taxon>Magnoliopsida</taxon>
        <taxon>eudicotyledons</taxon>
        <taxon>Gunneridae</taxon>
        <taxon>Pentapetalae</taxon>
        <taxon>Caryophyllales</taxon>
        <taxon>Chenopodiaceae</taxon>
        <taxon>Chenopodioideae</taxon>
        <taxon>Atripliceae</taxon>
        <taxon>Chenopodium</taxon>
    </lineage>
</organism>
<protein>
    <submittedName>
        <fullName evidence="1">Uncharacterized protein</fullName>
    </submittedName>
</protein>
<dbReference type="Proteomes" id="UP000596660">
    <property type="component" value="Unplaced"/>
</dbReference>
<dbReference type="AlphaFoldDB" id="A0A803LLC3"/>
<dbReference type="Gramene" id="AUR62014770-RA">
    <property type="protein sequence ID" value="AUR62014770-RA:cds"/>
    <property type="gene ID" value="AUR62014770"/>
</dbReference>
<dbReference type="GO" id="GO:0010073">
    <property type="term" value="P:meristem maintenance"/>
    <property type="evidence" value="ECO:0007669"/>
    <property type="project" value="InterPro"/>
</dbReference>
<sequence>MDPRKRKVAILMTIVACFVMPSGNGITMYPAFLELLSDLDNTSDSYAWGGSRSASSPVSLGEELEAGALDQHPFPMAWIMTKLHSNNAIFNDHREGYRTRMHFAFQDLKDEDICWTPYNKWVFPATLEVDRRYITRLGPIFCNNFVVHHLPHVVLKQFGRGEFNLEGEKLDVVHHQIGFVDNRGSNPHRYFKSYHTEVKFLEKKICLLDEGDVTSQMRRLGAIFARAGDPRLLVDGEQELEAGALDQHPFPMAWIMTKLHSNNAIFNDHREGYRTRMHFAFQDLKDEDICWTPYNKWVFPATLEVDRRYITRLGPIFCNNFVVHHLPHVVLKQFGRGEFNLEGEKLDVVHHQIGFVDNRGSNPHRYFKSYHTEVKFLEKKICLLDEGDVTSQMRRLGAIFARAGDPRLLVDGEQELEAGALDQHPFPMAWIMTKLHSNNAIFNDHREGYRTRMHFAFQDLKDEDICWTPYNKWVFPATLEVDRRYITRLGPIFCNNFVVHHLPHVVLKQFGRGEFNLEGEKLDVVHHQIGFVDNRGSNPHRYFKSYHTEVKFLEKKICLLDEGDVTSQMRRLGAIFARAGDPRLLVDGEQVPRRSTRQRRPSSRYN</sequence>
<keyword evidence="2" id="KW-1185">Reference proteome</keyword>
<evidence type="ECO:0000313" key="1">
    <source>
        <dbReference type="EnsemblPlants" id="AUR62014770-RA:cds"/>
    </source>
</evidence>
<accession>A0A803LLC3</accession>
<dbReference type="EnsemblPlants" id="AUR62014770-RA">
    <property type="protein sequence ID" value="AUR62014770-RA:cds"/>
    <property type="gene ID" value="AUR62014770"/>
</dbReference>
<reference evidence="1" key="2">
    <citation type="submission" date="2021-03" db="UniProtKB">
        <authorList>
            <consortium name="EnsemblPlants"/>
        </authorList>
    </citation>
    <scope>IDENTIFICATION</scope>
</reference>
<dbReference type="PANTHER" id="PTHR46033:SF8">
    <property type="entry name" value="PROTEIN MAINTENANCE OF MERISTEMS-LIKE"/>
    <property type="match status" value="1"/>
</dbReference>
<dbReference type="InterPro" id="IPR044824">
    <property type="entry name" value="MAIN-like"/>
</dbReference>
<reference evidence="1" key="1">
    <citation type="journal article" date="2017" name="Nature">
        <title>The genome of Chenopodium quinoa.</title>
        <authorList>
            <person name="Jarvis D.E."/>
            <person name="Ho Y.S."/>
            <person name="Lightfoot D.J."/>
            <person name="Schmoeckel S.M."/>
            <person name="Li B."/>
            <person name="Borm T.J.A."/>
            <person name="Ohyanagi H."/>
            <person name="Mineta K."/>
            <person name="Michell C.T."/>
            <person name="Saber N."/>
            <person name="Kharbatia N.M."/>
            <person name="Rupper R.R."/>
            <person name="Sharp A.R."/>
            <person name="Dally N."/>
            <person name="Boughton B.A."/>
            <person name="Woo Y.H."/>
            <person name="Gao G."/>
            <person name="Schijlen E.G.W.M."/>
            <person name="Guo X."/>
            <person name="Momin A.A."/>
            <person name="Negrao S."/>
            <person name="Al-Babili S."/>
            <person name="Gehring C."/>
            <person name="Roessner U."/>
            <person name="Jung C."/>
            <person name="Murphy K."/>
            <person name="Arold S.T."/>
            <person name="Gojobori T."/>
            <person name="van der Linden C.G."/>
            <person name="van Loo E.N."/>
            <person name="Jellen E.N."/>
            <person name="Maughan P.J."/>
            <person name="Tester M."/>
        </authorList>
    </citation>
    <scope>NUCLEOTIDE SEQUENCE [LARGE SCALE GENOMIC DNA]</scope>
    <source>
        <strain evidence="1">cv. PI 614886</strain>
    </source>
</reference>
<dbReference type="PANTHER" id="PTHR46033">
    <property type="entry name" value="PROTEIN MAIN-LIKE 2"/>
    <property type="match status" value="1"/>
</dbReference>
<name>A0A803LLC3_CHEQI</name>